<sequence>MYSRVHGLPEAGEEEAEAGRLPEPAWRAQQQQQQQQRASLDTQLVDALAEELLSDVAEGGADASSHLPTTGTGTGTGGGAPPQPHPAYGPPGQQLGMSPATGVRQAPVPGTAAPQQRQQQQHVGAPFLGAAAAPPQQQRHPQHPQHHQHQPLPQPLYPPGHGAVPQQQQQQHLGPGTHQQLLHSAPHNQQQQQGQGHGHWHGPGAYGYPGLQYQGHAPLQHRQGEMQAHQPGWEDSAQHGHGHHQFAVRGGAAPAPAAAVAAAVAAPAAQQAPPVYGYGSLPAAAQAPGYGPSGSGAPVPAPAPVPEPSGLPAALHAAVVQAAVDAALAQAAAVAGAAAGQGPGALHLPTLAGARAPEPAVVGGAGGGGGGSGMLAPLQRSGNTDYLAALWEYLWARVAAGEEPEESWPRRDPREARQIVFARPNLRGSGASKMPGPAGGTLWECGIRSGSGAPAAAGGGGGGGGGGGAAPPQYEGMMYLFKTKGKVDGGGNAEWPEGGALERCQLALPRKDFTEQQALAKLGVPSVEEISFRGKFEEAWVYTEKFLFVAEPKKAGEQPHRERRGSETAGGAAGAGGSGAGAGAQQQAQDSKHAGRKAGGRRAQRQPSGGGAAVARPQAAGRRRRRSEAEQEEELDQEEAKADPAAAGPSRRRGRSADGGGRQHEAPQGQPAAVELKVEQEEAGQPPAPLARPALAAASGASGAAAAAPPDGRSLPPGLPHLQPDTAVAAVPPQAGQRAPEPPQKATWRRIRAANCAAAFLEAVAMGNIQALEALLPELPRRGQPPAVDWSQVTATVVSTAPDASGGGGGGAGGAGGGTLGGRRERHTSDYPPLHLALTFLEMWPHRPEATTGKYTVPHMRVACPGCLASQPAGAPCAAPSACRLGLVRWLIRHSTPSAGSGAGRGAAGAQSPLLSMRTSHSGSVPLMTLMRYADCDGQDWSPLVGELMAHMTWADYVRADDDDDDARTRKGWYPHHIGSSRGDRWRRPPSAERPGGLPGSDVGTRRCLEACLRQLLRLATEALPQRQEQEQAELPQQQGPVPGAGGSGGAGSVGPLQAAQNYHQLRTAIHGGSAGQSAAAAAGAPPGAAAAVHVSAHATARDMVSQLLYDLSSEHYDGRLLQAVARGMGLLLPGAEEQAAAAAAAAAGAWGAAEGAAVGARASGGGNGATHEPPLAATPAPTAAGCNVQSQDSQPREPAAAAAAAAAAVAAAQHPRPHPGRAPAAGGGPAEGADTQAPQPQPQPQPRELLLPPPPAPPLASGRGEYELYCSGMCALSGRLRQLLRLQGRHGGERSPDA</sequence>
<feature type="region of interest" description="Disordered" evidence="1">
    <location>
        <begin position="1"/>
        <end position="42"/>
    </location>
</feature>
<evidence type="ECO:0000313" key="2">
    <source>
        <dbReference type="EMBL" id="KAG2451924.1"/>
    </source>
</evidence>
<feature type="compositionally biased region" description="Pro residues" evidence="1">
    <location>
        <begin position="1240"/>
        <end position="1259"/>
    </location>
</feature>
<proteinExistence type="predicted"/>
<feature type="compositionally biased region" description="Low complexity" evidence="1">
    <location>
        <begin position="1200"/>
        <end position="1215"/>
    </location>
</feature>
<feature type="compositionally biased region" description="Gly residues" evidence="1">
    <location>
        <begin position="571"/>
        <end position="582"/>
    </location>
</feature>
<feature type="compositionally biased region" description="Gly residues" evidence="1">
    <location>
        <begin position="805"/>
        <end position="821"/>
    </location>
</feature>
<feature type="compositionally biased region" description="Low complexity" evidence="1">
    <location>
        <begin position="115"/>
        <end position="139"/>
    </location>
</feature>
<feature type="region of interest" description="Disordered" evidence="1">
    <location>
        <begin position="964"/>
        <end position="1004"/>
    </location>
</feature>
<evidence type="ECO:0000256" key="1">
    <source>
        <dbReference type="SAM" id="MobiDB-lite"/>
    </source>
</evidence>
<feature type="region of interest" description="Disordered" evidence="1">
    <location>
        <begin position="55"/>
        <end position="250"/>
    </location>
</feature>
<feature type="region of interest" description="Disordered" evidence="1">
    <location>
        <begin position="1027"/>
        <end position="1056"/>
    </location>
</feature>
<feature type="compositionally biased region" description="Basic and acidic residues" evidence="1">
    <location>
        <begin position="982"/>
        <end position="991"/>
    </location>
</feature>
<feature type="region of interest" description="Disordered" evidence="1">
    <location>
        <begin position="800"/>
        <end position="828"/>
    </location>
</feature>
<protein>
    <submittedName>
        <fullName evidence="2">Uncharacterized protein</fullName>
    </submittedName>
</protein>
<gene>
    <name evidence="2" type="ORF">HYH02_003699</name>
</gene>
<feature type="compositionally biased region" description="Low complexity" evidence="1">
    <location>
        <begin position="691"/>
        <end position="710"/>
    </location>
</feature>
<feature type="compositionally biased region" description="Basic and acidic residues" evidence="1">
    <location>
        <begin position="553"/>
        <end position="566"/>
    </location>
</feature>
<feature type="region of interest" description="Disordered" evidence="1">
    <location>
        <begin position="553"/>
        <end position="725"/>
    </location>
</feature>
<organism evidence="2 3">
    <name type="scientific">Chlamydomonas schloesseri</name>
    <dbReference type="NCBI Taxonomy" id="2026947"/>
    <lineage>
        <taxon>Eukaryota</taxon>
        <taxon>Viridiplantae</taxon>
        <taxon>Chlorophyta</taxon>
        <taxon>core chlorophytes</taxon>
        <taxon>Chlorophyceae</taxon>
        <taxon>CS clade</taxon>
        <taxon>Chlamydomonadales</taxon>
        <taxon>Chlamydomonadaceae</taxon>
        <taxon>Chlamydomonas</taxon>
    </lineage>
</organism>
<accession>A0A835WR61</accession>
<feature type="compositionally biased region" description="Low complexity" evidence="1">
    <location>
        <begin position="1027"/>
        <end position="1042"/>
    </location>
</feature>
<feature type="compositionally biased region" description="Low complexity" evidence="1">
    <location>
        <begin position="1170"/>
        <end position="1185"/>
    </location>
</feature>
<comment type="caution">
    <text evidence="2">The sequence shown here is derived from an EMBL/GenBank/DDBJ whole genome shotgun (WGS) entry which is preliminary data.</text>
</comment>
<dbReference type="Proteomes" id="UP000613740">
    <property type="component" value="Unassembled WGS sequence"/>
</dbReference>
<feature type="compositionally biased region" description="Gly residues" evidence="1">
    <location>
        <begin position="1043"/>
        <end position="1053"/>
    </location>
</feature>
<evidence type="ECO:0000313" key="3">
    <source>
        <dbReference type="Proteomes" id="UP000613740"/>
    </source>
</evidence>
<feature type="compositionally biased region" description="Low complexity" evidence="1">
    <location>
        <begin position="19"/>
        <end position="36"/>
    </location>
</feature>
<dbReference type="OrthoDB" id="550943at2759"/>
<feature type="compositionally biased region" description="Low complexity" evidence="1">
    <location>
        <begin position="159"/>
        <end position="194"/>
    </location>
</feature>
<name>A0A835WR61_9CHLO</name>
<feature type="region of interest" description="Disordered" evidence="1">
    <location>
        <begin position="1160"/>
        <end position="1265"/>
    </location>
</feature>
<reference evidence="2" key="1">
    <citation type="journal article" date="2020" name="bioRxiv">
        <title>Comparative genomics of Chlamydomonas.</title>
        <authorList>
            <person name="Craig R.J."/>
            <person name="Hasan A.R."/>
            <person name="Ness R.W."/>
            <person name="Keightley P.D."/>
        </authorList>
    </citation>
    <scope>NUCLEOTIDE SEQUENCE</scope>
    <source>
        <strain evidence="2">CCAP 11/173</strain>
    </source>
</reference>
<feature type="compositionally biased region" description="Basic residues" evidence="1">
    <location>
        <begin position="140"/>
        <end position="149"/>
    </location>
</feature>
<dbReference type="EMBL" id="JAEHOD010000007">
    <property type="protein sequence ID" value="KAG2451924.1"/>
    <property type="molecule type" value="Genomic_DNA"/>
</dbReference>
<keyword evidence="3" id="KW-1185">Reference proteome</keyword>
<feature type="compositionally biased region" description="Basic residues" evidence="1">
    <location>
        <begin position="594"/>
        <end position="604"/>
    </location>
</feature>